<feature type="transmembrane region" description="Helical" evidence="1">
    <location>
        <begin position="296"/>
        <end position="318"/>
    </location>
</feature>
<feature type="transmembrane region" description="Helical" evidence="1">
    <location>
        <begin position="179"/>
        <end position="196"/>
    </location>
</feature>
<feature type="transmembrane region" description="Helical" evidence="1">
    <location>
        <begin position="124"/>
        <end position="143"/>
    </location>
</feature>
<dbReference type="Pfam" id="PF01757">
    <property type="entry name" value="Acyl_transf_3"/>
    <property type="match status" value="1"/>
</dbReference>
<evidence type="ECO:0000313" key="4">
    <source>
        <dbReference type="Proteomes" id="UP001220670"/>
    </source>
</evidence>
<sequence length="335" mass="39127">MKGFNILVNRKRIVWVDIAKAIAIILMIVGHEIKNVWISTFIFSFHMPLFFILSGYTSSEVNNSKKLKRNVKKLLKNSWLLAALMILLLTVQQWILYKDVNIWQDSLKGIFWGSNFYGKDGVQVSNVGVMWFMFAFFWAKIIYDSLQVLLHSNKYNGFILGILAYVSIIFSKYYWLPQALDVAVVAAFFMWCGWYIKKFDDKNKFNIPLSLSITFFWIMCVLAKIHIELATRSYPLQFVSVIEAIAGSIVIIYLSKKCENLNLLSKLSILGPHTLAILCIHHLDLYWIWWSKFINSNIIAAIIRLFIDMLLLVIVLWIKKIYKNIFNGNYELFNK</sequence>
<gene>
    <name evidence="3" type="ORF">PO250_10365</name>
</gene>
<comment type="caution">
    <text evidence="3">The sequence shown here is derived from an EMBL/GenBank/DDBJ whole genome shotgun (WGS) entry which is preliminary data.</text>
</comment>
<feature type="transmembrane region" description="Helical" evidence="1">
    <location>
        <begin position="267"/>
        <end position="290"/>
    </location>
</feature>
<dbReference type="AlphaFoldDB" id="A0AAJ1HW94"/>
<organism evidence="3 4">
    <name type="scientific">Limosilactobacillus mucosae</name>
    <name type="common">Lactobacillus mucosae</name>
    <dbReference type="NCBI Taxonomy" id="97478"/>
    <lineage>
        <taxon>Bacteria</taxon>
        <taxon>Bacillati</taxon>
        <taxon>Bacillota</taxon>
        <taxon>Bacilli</taxon>
        <taxon>Lactobacillales</taxon>
        <taxon>Lactobacillaceae</taxon>
        <taxon>Limosilactobacillus</taxon>
    </lineage>
</organism>
<dbReference type="Proteomes" id="UP001220670">
    <property type="component" value="Unassembled WGS sequence"/>
</dbReference>
<feature type="transmembrane region" description="Helical" evidence="1">
    <location>
        <begin position="78"/>
        <end position="97"/>
    </location>
</feature>
<feature type="domain" description="Acyltransferase 3" evidence="2">
    <location>
        <begin position="14"/>
        <end position="315"/>
    </location>
</feature>
<name>A0AAJ1HW94_LIMMU</name>
<dbReference type="PANTHER" id="PTHR37312:SF1">
    <property type="entry name" value="MEMBRANE-BOUND ACYLTRANSFERASE YKRP-RELATED"/>
    <property type="match status" value="1"/>
</dbReference>
<dbReference type="RefSeq" id="WP_272225859.1">
    <property type="nucleotide sequence ID" value="NZ_JAQONE010000027.1"/>
</dbReference>
<dbReference type="InterPro" id="IPR052734">
    <property type="entry name" value="Nod_factor_acetyltransferase"/>
</dbReference>
<dbReference type="GO" id="GO:0016747">
    <property type="term" value="F:acyltransferase activity, transferring groups other than amino-acyl groups"/>
    <property type="evidence" value="ECO:0007669"/>
    <property type="project" value="InterPro"/>
</dbReference>
<reference evidence="3" key="1">
    <citation type="submission" date="2023-01" db="EMBL/GenBank/DDBJ databases">
        <title>Genome analysis of 13 Lactobacillus isolated from gut of wild boar.</title>
        <authorList>
            <person name="Papp P."/>
            <person name="Libisch B."/>
            <person name="Nagy T."/>
            <person name="Olasz F."/>
        </authorList>
    </citation>
    <scope>NUCLEOTIDE SEQUENCE</scope>
    <source>
        <strain evidence="3">F146</strain>
    </source>
</reference>
<feature type="transmembrane region" description="Helical" evidence="1">
    <location>
        <begin position="12"/>
        <end position="30"/>
    </location>
</feature>
<keyword evidence="1" id="KW-0472">Membrane</keyword>
<feature type="transmembrane region" description="Helical" evidence="1">
    <location>
        <begin position="208"/>
        <end position="227"/>
    </location>
</feature>
<dbReference type="EMBL" id="JAQONE010000027">
    <property type="protein sequence ID" value="MDC2830675.1"/>
    <property type="molecule type" value="Genomic_DNA"/>
</dbReference>
<feature type="transmembrane region" description="Helical" evidence="1">
    <location>
        <begin position="233"/>
        <end position="255"/>
    </location>
</feature>
<evidence type="ECO:0000313" key="3">
    <source>
        <dbReference type="EMBL" id="MDC2830675.1"/>
    </source>
</evidence>
<feature type="transmembrane region" description="Helical" evidence="1">
    <location>
        <begin position="155"/>
        <end position="173"/>
    </location>
</feature>
<dbReference type="InterPro" id="IPR002656">
    <property type="entry name" value="Acyl_transf_3_dom"/>
</dbReference>
<keyword evidence="1" id="KW-1133">Transmembrane helix</keyword>
<keyword evidence="1" id="KW-0812">Transmembrane</keyword>
<accession>A0AAJ1HW94</accession>
<keyword evidence="3" id="KW-0808">Transferase</keyword>
<evidence type="ECO:0000259" key="2">
    <source>
        <dbReference type="Pfam" id="PF01757"/>
    </source>
</evidence>
<feature type="transmembrane region" description="Helical" evidence="1">
    <location>
        <begin position="36"/>
        <end position="57"/>
    </location>
</feature>
<dbReference type="PANTHER" id="PTHR37312">
    <property type="entry name" value="MEMBRANE-BOUND ACYLTRANSFERASE YKRP-RELATED"/>
    <property type="match status" value="1"/>
</dbReference>
<evidence type="ECO:0000256" key="1">
    <source>
        <dbReference type="SAM" id="Phobius"/>
    </source>
</evidence>
<protein>
    <submittedName>
        <fullName evidence="3">Acyltransferase family protein</fullName>
    </submittedName>
</protein>
<keyword evidence="3" id="KW-0012">Acyltransferase</keyword>
<proteinExistence type="predicted"/>